<dbReference type="STRING" id="471852.Tcur_0249"/>
<dbReference type="Proteomes" id="UP000001918">
    <property type="component" value="Chromosome"/>
</dbReference>
<accession>D1A1D2</accession>
<name>D1A1D2_THECD</name>
<dbReference type="EMBL" id="CP001738">
    <property type="protein sequence ID" value="ACY95854.1"/>
    <property type="molecule type" value="Genomic_DNA"/>
</dbReference>
<protein>
    <submittedName>
        <fullName evidence="1">Uncharacterized protein</fullName>
    </submittedName>
</protein>
<evidence type="ECO:0000313" key="1">
    <source>
        <dbReference type="EMBL" id="ACY95854.1"/>
    </source>
</evidence>
<proteinExistence type="predicted"/>
<dbReference type="OrthoDB" id="3480344at2"/>
<evidence type="ECO:0000313" key="2">
    <source>
        <dbReference type="Proteomes" id="UP000001918"/>
    </source>
</evidence>
<sequence>MAFDQSRFESANVQGAFGPRREHLAALDAALCKRRKVLCGVVVRDGMPLLRVTAPGAALRALEVDCEQGADGWVFTRADTKEPLGPVSDLAAVADRVAESLTGGAIR</sequence>
<reference evidence="1 2" key="1">
    <citation type="journal article" date="2011" name="Stand. Genomic Sci.">
        <title>Complete genome sequence of Thermomonospora curvata type strain (B9).</title>
        <authorList>
            <person name="Chertkov O."/>
            <person name="Sikorski J."/>
            <person name="Nolan M."/>
            <person name="Lapidus A."/>
            <person name="Lucas S."/>
            <person name="Del Rio T.G."/>
            <person name="Tice H."/>
            <person name="Cheng J.F."/>
            <person name="Goodwin L."/>
            <person name="Pitluck S."/>
            <person name="Liolios K."/>
            <person name="Ivanova N."/>
            <person name="Mavromatis K."/>
            <person name="Mikhailova N."/>
            <person name="Ovchinnikova G."/>
            <person name="Pati A."/>
            <person name="Chen A."/>
            <person name="Palaniappan K."/>
            <person name="Djao O.D."/>
            <person name="Land M."/>
            <person name="Hauser L."/>
            <person name="Chang Y.J."/>
            <person name="Jeffries C.D."/>
            <person name="Brettin T."/>
            <person name="Han C."/>
            <person name="Detter J.C."/>
            <person name="Rohde M."/>
            <person name="Goker M."/>
            <person name="Woyke T."/>
            <person name="Bristow J."/>
            <person name="Eisen J.A."/>
            <person name="Markowitz V."/>
            <person name="Hugenholtz P."/>
            <person name="Klenk H.P."/>
            <person name="Kyrpides N.C."/>
        </authorList>
    </citation>
    <scope>NUCLEOTIDE SEQUENCE [LARGE SCALE GENOMIC DNA]</scope>
    <source>
        <strain evidence="2">ATCC 19995 / DSM 43183 / JCM 3096 / KCTC 9072 / NBRC 15933 / NCIMB 10081 / Henssen B9</strain>
    </source>
</reference>
<dbReference type="KEGG" id="tcu:Tcur_0249"/>
<gene>
    <name evidence="1" type="ordered locus">Tcur_0249</name>
</gene>
<dbReference type="HOGENOM" id="CLU_2208804_0_0_11"/>
<keyword evidence="2" id="KW-1185">Reference proteome</keyword>
<dbReference type="RefSeq" id="WP_012850638.1">
    <property type="nucleotide sequence ID" value="NC_013510.1"/>
</dbReference>
<dbReference type="AlphaFoldDB" id="D1A1D2"/>
<organism evidence="1 2">
    <name type="scientific">Thermomonospora curvata (strain ATCC 19995 / DSM 43183 / JCM 3096 / KCTC 9072 / NBRC 15933 / NCIMB 10081 / Henssen B9)</name>
    <dbReference type="NCBI Taxonomy" id="471852"/>
    <lineage>
        <taxon>Bacteria</taxon>
        <taxon>Bacillati</taxon>
        <taxon>Actinomycetota</taxon>
        <taxon>Actinomycetes</taxon>
        <taxon>Streptosporangiales</taxon>
        <taxon>Thermomonosporaceae</taxon>
        <taxon>Thermomonospora</taxon>
    </lineage>
</organism>